<keyword evidence="4 12" id="KW-0479">Metal-binding</keyword>
<dbReference type="GO" id="GO:0004222">
    <property type="term" value="F:metalloendopeptidase activity"/>
    <property type="evidence" value="ECO:0007669"/>
    <property type="project" value="InterPro"/>
</dbReference>
<dbReference type="Gene3D" id="3.30.2010.10">
    <property type="entry name" value="Metalloproteases ('zincins'), catalytic domain"/>
    <property type="match status" value="1"/>
</dbReference>
<evidence type="ECO:0000256" key="3">
    <source>
        <dbReference type="ARBA" id="ARBA00022692"/>
    </source>
</evidence>
<evidence type="ECO:0000256" key="10">
    <source>
        <dbReference type="ARBA" id="ARBA00023136"/>
    </source>
</evidence>
<keyword evidence="10 14" id="KW-0472">Membrane</keyword>
<dbReference type="Pfam" id="PF01435">
    <property type="entry name" value="Peptidase_M48"/>
    <property type="match status" value="1"/>
</dbReference>
<evidence type="ECO:0000256" key="4">
    <source>
        <dbReference type="ARBA" id="ARBA00022723"/>
    </source>
</evidence>
<dbReference type="CDD" id="cd07343">
    <property type="entry name" value="M48A_Zmpste24p_like"/>
    <property type="match status" value="1"/>
</dbReference>
<sequence length="410" mass="45195">MSLSNPWFIAAVVGVLGVFHLEIVATFLNLAQFRHALPARLREIFSEETVQKAGEYAGKSSHLDVLRSTASVAVLVCFWWGGGFDWLQRWSAGWGWSAVYTGIGVIGVLLLAQNLLSLPFDAWDTFKIEAEYGFNRTTVGTFIGDRVKGLLLTALLGGPLLGLILWFFQTQVHAVLYTWLTVAGFSIVMAWLSPRLLMPLFLKFKPLDDGPLREGLLALAARLKFPVVDISVVDGSRRSSKANAFLSGFGKNKRIALFDTLIEKHTQAELEAILAHEIGHHKCRHVPQQLILGLLESGLMFYLLHLALQSPEFFSAFGVTGQPLGLGLVLFSIIYQPASLLLGLLSSALSRRHEFQADAYARSACGSAPLMDGLKKLSVDHLTHPNPHPLTVWLHYSHPPIGQRLAALEK</sequence>
<dbReference type="RefSeq" id="WP_184338125.1">
    <property type="nucleotide sequence ID" value="NZ_JACHIG010000001.1"/>
</dbReference>
<dbReference type="InterPro" id="IPR032456">
    <property type="entry name" value="Peptidase_M48_N"/>
</dbReference>
<feature type="active site" evidence="11">
    <location>
        <position position="277"/>
    </location>
</feature>
<keyword evidence="8 14" id="KW-1133">Transmembrane helix</keyword>
<feature type="transmembrane region" description="Helical" evidence="14">
    <location>
        <begin position="94"/>
        <end position="112"/>
    </location>
</feature>
<evidence type="ECO:0000313" key="17">
    <source>
        <dbReference type="EMBL" id="MBB5031189.1"/>
    </source>
</evidence>
<evidence type="ECO:0000259" key="16">
    <source>
        <dbReference type="Pfam" id="PF16491"/>
    </source>
</evidence>
<dbReference type="GO" id="GO:0071586">
    <property type="term" value="P:CAAX-box protein processing"/>
    <property type="evidence" value="ECO:0007669"/>
    <property type="project" value="InterPro"/>
</dbReference>
<comment type="similarity">
    <text evidence="13">Belongs to the peptidase M48 family.</text>
</comment>
<dbReference type="EMBL" id="JACHIG010000001">
    <property type="protein sequence ID" value="MBB5031189.1"/>
    <property type="molecule type" value="Genomic_DNA"/>
</dbReference>
<keyword evidence="18" id="KW-1185">Reference proteome</keyword>
<comment type="cofactor">
    <cofactor evidence="12 13">
        <name>Zn(2+)</name>
        <dbReference type="ChEBI" id="CHEBI:29105"/>
    </cofactor>
    <text evidence="12 13">Binds 1 zinc ion per subunit.</text>
</comment>
<organism evidence="17 18">
    <name type="scientific">Prosthecobacter vanneervenii</name>
    <dbReference type="NCBI Taxonomy" id="48466"/>
    <lineage>
        <taxon>Bacteria</taxon>
        <taxon>Pseudomonadati</taxon>
        <taxon>Verrucomicrobiota</taxon>
        <taxon>Verrucomicrobiia</taxon>
        <taxon>Verrucomicrobiales</taxon>
        <taxon>Verrucomicrobiaceae</taxon>
        <taxon>Prosthecobacter</taxon>
    </lineage>
</organism>
<feature type="binding site" evidence="12">
    <location>
        <position position="354"/>
    </location>
    <ligand>
        <name>Zn(2+)</name>
        <dbReference type="ChEBI" id="CHEBI:29105"/>
        <note>catalytic</note>
    </ligand>
</feature>
<evidence type="ECO:0000256" key="11">
    <source>
        <dbReference type="PIRSR" id="PIRSR627057-1"/>
    </source>
</evidence>
<dbReference type="GO" id="GO:0046872">
    <property type="term" value="F:metal ion binding"/>
    <property type="evidence" value="ECO:0007669"/>
    <property type="project" value="UniProtKB-KW"/>
</dbReference>
<keyword evidence="9 13" id="KW-0482">Metalloprotease</keyword>
<keyword evidence="5 13" id="KW-0378">Hydrolase</keyword>
<evidence type="ECO:0000256" key="8">
    <source>
        <dbReference type="ARBA" id="ARBA00022989"/>
    </source>
</evidence>
<protein>
    <submittedName>
        <fullName evidence="17">STE24 endopeptidase</fullName>
        <ecNumber evidence="17">3.4.24.84</ecNumber>
    </submittedName>
</protein>
<accession>A0A7W8DIH6</accession>
<feature type="active site" description="Proton donor" evidence="11">
    <location>
        <position position="358"/>
    </location>
</feature>
<name>A0A7W8DIH6_9BACT</name>
<evidence type="ECO:0000256" key="9">
    <source>
        <dbReference type="ARBA" id="ARBA00023049"/>
    </source>
</evidence>
<evidence type="ECO:0000256" key="13">
    <source>
        <dbReference type="RuleBase" id="RU003983"/>
    </source>
</evidence>
<keyword evidence="2 13" id="KW-0645">Protease</keyword>
<feature type="domain" description="CAAX prenyl protease 1 N-terminal" evidence="16">
    <location>
        <begin position="29"/>
        <end position="203"/>
    </location>
</feature>
<feature type="transmembrane region" description="Helical" evidence="14">
    <location>
        <begin position="150"/>
        <end position="168"/>
    </location>
</feature>
<dbReference type="FunFam" id="3.30.2010.10:FF:000002">
    <property type="entry name" value="CAAX prenyl protease"/>
    <property type="match status" value="1"/>
</dbReference>
<reference evidence="17 18" key="1">
    <citation type="submission" date="2020-08" db="EMBL/GenBank/DDBJ databases">
        <title>Genomic Encyclopedia of Type Strains, Phase IV (KMG-IV): sequencing the most valuable type-strain genomes for metagenomic binning, comparative biology and taxonomic classification.</title>
        <authorList>
            <person name="Goeker M."/>
        </authorList>
    </citation>
    <scope>NUCLEOTIDE SEQUENCE [LARGE SCALE GENOMIC DNA]</scope>
    <source>
        <strain evidence="17 18">DSM 12252</strain>
    </source>
</reference>
<dbReference type="Proteomes" id="UP000590740">
    <property type="component" value="Unassembled WGS sequence"/>
</dbReference>
<comment type="subcellular location">
    <subcellularLocation>
        <location evidence="1">Endoplasmic reticulum membrane</location>
        <topology evidence="1">Multi-pass membrane protein</topology>
    </subcellularLocation>
</comment>
<feature type="binding site" evidence="12">
    <location>
        <position position="276"/>
    </location>
    <ligand>
        <name>Zn(2+)</name>
        <dbReference type="ChEBI" id="CHEBI:29105"/>
        <note>catalytic</note>
    </ligand>
</feature>
<evidence type="ECO:0000256" key="1">
    <source>
        <dbReference type="ARBA" id="ARBA00004477"/>
    </source>
</evidence>
<feature type="domain" description="Peptidase M48" evidence="15">
    <location>
        <begin position="208"/>
        <end position="410"/>
    </location>
</feature>
<evidence type="ECO:0000256" key="7">
    <source>
        <dbReference type="ARBA" id="ARBA00022833"/>
    </source>
</evidence>
<feature type="transmembrane region" description="Helical" evidence="14">
    <location>
        <begin position="65"/>
        <end position="82"/>
    </location>
</feature>
<dbReference type="EC" id="3.4.24.84" evidence="17"/>
<dbReference type="Pfam" id="PF16491">
    <property type="entry name" value="Peptidase_M48_N"/>
    <property type="match status" value="1"/>
</dbReference>
<keyword evidence="7 12" id="KW-0862">Zinc</keyword>
<dbReference type="InterPro" id="IPR027057">
    <property type="entry name" value="CAXX_Prtase_1"/>
</dbReference>
<evidence type="ECO:0000259" key="15">
    <source>
        <dbReference type="Pfam" id="PF01435"/>
    </source>
</evidence>
<evidence type="ECO:0000256" key="6">
    <source>
        <dbReference type="ARBA" id="ARBA00022824"/>
    </source>
</evidence>
<feature type="binding site" evidence="12">
    <location>
        <position position="280"/>
    </location>
    <ligand>
        <name>Zn(2+)</name>
        <dbReference type="ChEBI" id="CHEBI:29105"/>
        <note>catalytic</note>
    </ligand>
</feature>
<dbReference type="PANTHER" id="PTHR10120">
    <property type="entry name" value="CAAX PRENYL PROTEASE 1"/>
    <property type="match status" value="1"/>
</dbReference>
<evidence type="ECO:0000256" key="5">
    <source>
        <dbReference type="ARBA" id="ARBA00022801"/>
    </source>
</evidence>
<gene>
    <name evidence="17" type="ORF">HNQ65_000743</name>
</gene>
<keyword evidence="6" id="KW-0256">Endoplasmic reticulum</keyword>
<proteinExistence type="inferred from homology"/>
<comment type="caution">
    <text evidence="17">The sequence shown here is derived from an EMBL/GenBank/DDBJ whole genome shotgun (WGS) entry which is preliminary data.</text>
</comment>
<keyword evidence="3 14" id="KW-0812">Transmembrane</keyword>
<evidence type="ECO:0000256" key="14">
    <source>
        <dbReference type="SAM" id="Phobius"/>
    </source>
</evidence>
<evidence type="ECO:0000313" key="18">
    <source>
        <dbReference type="Proteomes" id="UP000590740"/>
    </source>
</evidence>
<evidence type="ECO:0000256" key="2">
    <source>
        <dbReference type="ARBA" id="ARBA00022670"/>
    </source>
</evidence>
<evidence type="ECO:0000256" key="12">
    <source>
        <dbReference type="PIRSR" id="PIRSR627057-2"/>
    </source>
</evidence>
<feature type="transmembrane region" description="Helical" evidence="14">
    <location>
        <begin position="174"/>
        <end position="193"/>
    </location>
</feature>
<feature type="transmembrane region" description="Helical" evidence="14">
    <location>
        <begin position="6"/>
        <end position="31"/>
    </location>
</feature>
<dbReference type="AlphaFoldDB" id="A0A7W8DIH6"/>
<dbReference type="InterPro" id="IPR001915">
    <property type="entry name" value="Peptidase_M48"/>
</dbReference>